<dbReference type="EMBL" id="CM042048">
    <property type="protein sequence ID" value="KAI3758688.1"/>
    <property type="molecule type" value="Genomic_DNA"/>
</dbReference>
<protein>
    <submittedName>
        <fullName evidence="1">Uncharacterized protein</fullName>
    </submittedName>
</protein>
<organism evidence="1 2">
    <name type="scientific">Arctium lappa</name>
    <name type="common">Greater burdock</name>
    <name type="synonym">Lappa major</name>
    <dbReference type="NCBI Taxonomy" id="4217"/>
    <lineage>
        <taxon>Eukaryota</taxon>
        <taxon>Viridiplantae</taxon>
        <taxon>Streptophyta</taxon>
        <taxon>Embryophyta</taxon>
        <taxon>Tracheophyta</taxon>
        <taxon>Spermatophyta</taxon>
        <taxon>Magnoliopsida</taxon>
        <taxon>eudicotyledons</taxon>
        <taxon>Gunneridae</taxon>
        <taxon>Pentapetalae</taxon>
        <taxon>asterids</taxon>
        <taxon>campanulids</taxon>
        <taxon>Asterales</taxon>
        <taxon>Asteraceae</taxon>
        <taxon>Carduoideae</taxon>
        <taxon>Cardueae</taxon>
        <taxon>Arctiinae</taxon>
        <taxon>Arctium</taxon>
    </lineage>
</organism>
<keyword evidence="2" id="KW-1185">Reference proteome</keyword>
<evidence type="ECO:0000313" key="2">
    <source>
        <dbReference type="Proteomes" id="UP001055879"/>
    </source>
</evidence>
<name>A0ACB9EJC9_ARCLA</name>
<dbReference type="Proteomes" id="UP001055879">
    <property type="component" value="Linkage Group LG02"/>
</dbReference>
<reference evidence="2" key="1">
    <citation type="journal article" date="2022" name="Mol. Ecol. Resour.">
        <title>The genomes of chicory, endive, great burdock and yacon provide insights into Asteraceae palaeo-polyploidization history and plant inulin production.</title>
        <authorList>
            <person name="Fan W."/>
            <person name="Wang S."/>
            <person name="Wang H."/>
            <person name="Wang A."/>
            <person name="Jiang F."/>
            <person name="Liu H."/>
            <person name="Zhao H."/>
            <person name="Xu D."/>
            <person name="Zhang Y."/>
        </authorList>
    </citation>
    <scope>NUCLEOTIDE SEQUENCE [LARGE SCALE GENOMIC DNA]</scope>
    <source>
        <strain evidence="2">cv. Niubang</strain>
    </source>
</reference>
<reference evidence="1 2" key="2">
    <citation type="journal article" date="2022" name="Mol. Ecol. Resour.">
        <title>The genomes of chicory, endive, great burdock and yacon provide insights into Asteraceae paleo-polyploidization history and plant inulin production.</title>
        <authorList>
            <person name="Fan W."/>
            <person name="Wang S."/>
            <person name="Wang H."/>
            <person name="Wang A."/>
            <person name="Jiang F."/>
            <person name="Liu H."/>
            <person name="Zhao H."/>
            <person name="Xu D."/>
            <person name="Zhang Y."/>
        </authorList>
    </citation>
    <scope>NUCLEOTIDE SEQUENCE [LARGE SCALE GENOMIC DNA]</scope>
    <source>
        <strain evidence="2">cv. Niubang</strain>
    </source>
</reference>
<comment type="caution">
    <text evidence="1">The sequence shown here is derived from an EMBL/GenBank/DDBJ whole genome shotgun (WGS) entry which is preliminary data.</text>
</comment>
<proteinExistence type="predicted"/>
<evidence type="ECO:0000313" key="1">
    <source>
        <dbReference type="EMBL" id="KAI3758688.1"/>
    </source>
</evidence>
<sequence>MMLQDQLTDWILLFGLEFQNGWKLVSAWTYRRTYNIVHTPAEEELIENLRSGLPTPKSKPRSKKEDVFMQMAREGKVPNTSNLDLTLPTLVPLPSTTVINELTHGIFFNDAFGQISFFKSSQIPLADTTFLHGIIQIIPLSTKDLFVAATDELKKRDANPHLPFE</sequence>
<gene>
    <name evidence="1" type="ORF">L6452_06259</name>
</gene>
<accession>A0ACB9EJC9</accession>